<dbReference type="Proteomes" id="UP000292373">
    <property type="component" value="Unassembled WGS sequence"/>
</dbReference>
<evidence type="ECO:0000313" key="4">
    <source>
        <dbReference type="Proteomes" id="UP000292373"/>
    </source>
</evidence>
<keyword evidence="4" id="KW-1185">Reference proteome</keyword>
<sequence>MNMPRLRRLAASLALLATLGACTAPGSQNPLPGQSAAPTAGGRTATASPTPTPPRILTLEDLAPGLQKAPAAFSNPAPAVAEPGPALAVSLAAEASTKRFDQGSLGLSFEATELADDRWDPAKSYLDELVGALDRPSLRFGGNSVDRRLWWTSTDEPAPEWAEVTLTPADFTRLSTFVTKTGASVTLVVDLGHNDPARAADMVFHARRSLGDRLIAVSVGNEPNGFALASQPQYRMREDGYSPAQFVAEARPYVEAIHAKAPEVGIVGPGTFDAPWWRAFADAGFPHTQALSQHWYPLWSCDGSAEPKASPTVANITSPWLHERATFIIGMGLQTARRYDLPLWMEETGPTSCAGTNDSSRTHAQALWTADFTLHAAALGVERLNHHSMIDACRGGAPMSPVCDTGSLGSRSPVLNGQSNYLALLQLARLREGVLRPVRVSGAEGVYGYAIEDDKGLDLVLVNLNDPAAVGASALEFAVPEGLTPTHGSVLWADTLDVRNGTSLLPWSKLDAVPATVNAGSVLAVKFQRA</sequence>
<dbReference type="PROSITE" id="PS51257">
    <property type="entry name" value="PROKAR_LIPOPROTEIN"/>
    <property type="match status" value="1"/>
</dbReference>
<protein>
    <submittedName>
        <fullName evidence="3">Uncharacterized protein</fullName>
    </submittedName>
</protein>
<dbReference type="OrthoDB" id="5166947at2"/>
<dbReference type="InterPro" id="IPR052974">
    <property type="entry name" value="GH79_Enzymes"/>
</dbReference>
<name>A0A4Q9KAS3_9ACTN</name>
<accession>A0A4Q9KAS3</accession>
<dbReference type="RefSeq" id="WP_131169972.1">
    <property type="nucleotide sequence ID" value="NZ_SDMQ01000019.1"/>
</dbReference>
<dbReference type="Gene3D" id="3.20.20.80">
    <property type="entry name" value="Glycosidases"/>
    <property type="match status" value="1"/>
</dbReference>
<organism evidence="3 4">
    <name type="scientific">Propioniciclava sinopodophylli</name>
    <dbReference type="NCBI Taxonomy" id="1837344"/>
    <lineage>
        <taxon>Bacteria</taxon>
        <taxon>Bacillati</taxon>
        <taxon>Actinomycetota</taxon>
        <taxon>Actinomycetes</taxon>
        <taxon>Propionibacteriales</taxon>
        <taxon>Propionibacteriaceae</taxon>
        <taxon>Propioniciclava</taxon>
    </lineage>
</organism>
<keyword evidence="2" id="KW-0732">Signal</keyword>
<dbReference type="AlphaFoldDB" id="A0A4Q9KAS3"/>
<comment type="caution">
    <text evidence="3">The sequence shown here is derived from an EMBL/GenBank/DDBJ whole genome shotgun (WGS) entry which is preliminary data.</text>
</comment>
<dbReference type="EMBL" id="SDMQ01000019">
    <property type="protein sequence ID" value="TBT82658.1"/>
    <property type="molecule type" value="Genomic_DNA"/>
</dbReference>
<feature type="signal peptide" evidence="2">
    <location>
        <begin position="1"/>
        <end position="23"/>
    </location>
</feature>
<reference evidence="3 4" key="1">
    <citation type="submission" date="2019-01" db="EMBL/GenBank/DDBJ databases">
        <title>Lactibacter flavus gen. nov., sp. nov., a novel bacterium of the family Propionibacteriaceae isolated from raw milk and dairy products.</title>
        <authorList>
            <person name="Huptas C."/>
            <person name="Wenning M."/>
            <person name="Breitenwieser F."/>
            <person name="Doll E."/>
            <person name="Von Neubeck M."/>
            <person name="Busse H.-J."/>
            <person name="Scherer S."/>
        </authorList>
    </citation>
    <scope>NUCLEOTIDE SEQUENCE [LARGE SCALE GENOMIC DNA]</scope>
    <source>
        <strain evidence="3 4">KCTC 33808</strain>
    </source>
</reference>
<evidence type="ECO:0000256" key="1">
    <source>
        <dbReference type="SAM" id="MobiDB-lite"/>
    </source>
</evidence>
<feature type="chain" id="PRO_5039366954" evidence="2">
    <location>
        <begin position="24"/>
        <end position="530"/>
    </location>
</feature>
<gene>
    <name evidence="3" type="ORF">ET989_13800</name>
</gene>
<feature type="region of interest" description="Disordered" evidence="1">
    <location>
        <begin position="25"/>
        <end position="54"/>
    </location>
</feature>
<dbReference type="PANTHER" id="PTHR36183:SF2">
    <property type="entry name" value="BETA-GLUCURONIDASE C-TERMINAL DOMAIN-CONTAINING PROTEIN"/>
    <property type="match status" value="1"/>
</dbReference>
<dbReference type="SUPFAM" id="SSF51445">
    <property type="entry name" value="(Trans)glycosidases"/>
    <property type="match status" value="1"/>
</dbReference>
<proteinExistence type="predicted"/>
<dbReference type="PANTHER" id="PTHR36183">
    <property type="entry name" value="BETA-GLUCURONIDASE"/>
    <property type="match status" value="1"/>
</dbReference>
<dbReference type="InterPro" id="IPR017853">
    <property type="entry name" value="GH"/>
</dbReference>
<evidence type="ECO:0000313" key="3">
    <source>
        <dbReference type="EMBL" id="TBT82658.1"/>
    </source>
</evidence>
<feature type="compositionally biased region" description="Low complexity" evidence="1">
    <location>
        <begin position="35"/>
        <end position="49"/>
    </location>
</feature>
<evidence type="ECO:0000256" key="2">
    <source>
        <dbReference type="SAM" id="SignalP"/>
    </source>
</evidence>